<dbReference type="GO" id="GO:0035269">
    <property type="term" value="P:protein O-linked glycosylation via mannose"/>
    <property type="evidence" value="ECO:0007669"/>
    <property type="project" value="InterPro"/>
</dbReference>
<gene>
    <name evidence="1" type="ORF">COV08_01700</name>
</gene>
<accession>A0A2H0RHT5</accession>
<dbReference type="PANTHER" id="PTHR15576:SF1">
    <property type="entry name" value="RIBITOL-5-PHOSPHATE XYLOSYLTRANSFERASE 1"/>
    <property type="match status" value="1"/>
</dbReference>
<dbReference type="AlphaFoldDB" id="A0A2H0RHT5"/>
<dbReference type="PANTHER" id="PTHR15576">
    <property type="entry name" value="RIBITOL-5-PHOSPHATE XYLOSYLTRANSFERASE 1"/>
    <property type="match status" value="1"/>
</dbReference>
<dbReference type="GO" id="GO:0120053">
    <property type="term" value="F:ribitol beta-1,4-xylosyltransferase activity"/>
    <property type="evidence" value="ECO:0007669"/>
    <property type="project" value="InterPro"/>
</dbReference>
<organism evidence="1 2">
    <name type="scientific">Candidatus Vogelbacteria bacterium CG10_big_fil_rev_8_21_14_0_10_49_38</name>
    <dbReference type="NCBI Taxonomy" id="1975043"/>
    <lineage>
        <taxon>Bacteria</taxon>
        <taxon>Candidatus Vogeliibacteriota</taxon>
    </lineage>
</organism>
<dbReference type="Proteomes" id="UP000230431">
    <property type="component" value="Unassembled WGS sequence"/>
</dbReference>
<sequence length="293" mass="34048">MFDFPYKLFRVAGRTLIKYSSDPRPDSRPYVTGDGFRKLTKFVYDKTANTVEPDKVKDGDFIFIGDSLIKKFLTAVHPKINHRYVAISHNGDENIDQDTVRLMGDKIIKWYGINILADDPRIVPLPLGLENKHYYLHGIPLLFNRLRKKNFTRDNKIFYGFSISSNVAERQPALDVLTKHPLAETVTKWVNFKKYLDLLVTYKFVASPPGSSIEGHRTWDALYLGLVPIVKKSITTDYFKSLGLPLWVVADWRELEVADENFLAKKFEGLRNNFDEKTIFMDYWTDKILNRQD</sequence>
<protein>
    <recommendedName>
        <fullName evidence="3">Exostosin GT47 domain-containing protein</fullName>
    </recommendedName>
</protein>
<reference evidence="1 2" key="1">
    <citation type="submission" date="2017-09" db="EMBL/GenBank/DDBJ databases">
        <title>Depth-based differentiation of microbial function through sediment-hosted aquifers and enrichment of novel symbionts in the deep terrestrial subsurface.</title>
        <authorList>
            <person name="Probst A.J."/>
            <person name="Ladd B."/>
            <person name="Jarett J.K."/>
            <person name="Geller-Mcgrath D.E."/>
            <person name="Sieber C.M."/>
            <person name="Emerson J.B."/>
            <person name="Anantharaman K."/>
            <person name="Thomas B.C."/>
            <person name="Malmstrom R."/>
            <person name="Stieglmeier M."/>
            <person name="Klingl A."/>
            <person name="Woyke T."/>
            <person name="Ryan C.M."/>
            <person name="Banfield J.F."/>
        </authorList>
    </citation>
    <scope>NUCLEOTIDE SEQUENCE [LARGE SCALE GENOMIC DNA]</scope>
    <source>
        <strain evidence="1">CG10_big_fil_rev_8_21_14_0_10_49_38</strain>
    </source>
</reference>
<dbReference type="InterPro" id="IPR055286">
    <property type="entry name" value="RXYLT1-like"/>
</dbReference>
<name>A0A2H0RHT5_9BACT</name>
<evidence type="ECO:0000313" key="1">
    <source>
        <dbReference type="EMBL" id="PIR46112.1"/>
    </source>
</evidence>
<comment type="caution">
    <text evidence="1">The sequence shown here is derived from an EMBL/GenBank/DDBJ whole genome shotgun (WGS) entry which is preliminary data.</text>
</comment>
<dbReference type="EMBL" id="PCYK01000012">
    <property type="protein sequence ID" value="PIR46112.1"/>
    <property type="molecule type" value="Genomic_DNA"/>
</dbReference>
<evidence type="ECO:0008006" key="3">
    <source>
        <dbReference type="Google" id="ProtNLM"/>
    </source>
</evidence>
<evidence type="ECO:0000313" key="2">
    <source>
        <dbReference type="Proteomes" id="UP000230431"/>
    </source>
</evidence>
<proteinExistence type="predicted"/>